<reference evidence="1 2" key="1">
    <citation type="submission" date="2020-08" db="EMBL/GenBank/DDBJ databases">
        <title>Genomic Encyclopedia of Type Strains, Phase IV (KMG-IV): sequencing the most valuable type-strain genomes for metagenomic binning, comparative biology and taxonomic classification.</title>
        <authorList>
            <person name="Goeker M."/>
        </authorList>
    </citation>
    <scope>NUCLEOTIDE SEQUENCE [LARGE SCALE GENOMIC DNA]</scope>
    <source>
        <strain evidence="1 2">DSM 25079</strain>
    </source>
</reference>
<accession>A0A7W9EEH5</accession>
<evidence type="ECO:0000313" key="2">
    <source>
        <dbReference type="Proteomes" id="UP000549617"/>
    </source>
</evidence>
<comment type="caution">
    <text evidence="1">The sequence shown here is derived from an EMBL/GenBank/DDBJ whole genome shotgun (WGS) entry which is preliminary data.</text>
</comment>
<gene>
    <name evidence="1" type="ORF">FHS49_002060</name>
</gene>
<dbReference type="RefSeq" id="WP_184018036.1">
    <property type="nucleotide sequence ID" value="NZ_JACIJC010000003.1"/>
</dbReference>
<dbReference type="EMBL" id="JACIJC010000003">
    <property type="protein sequence ID" value="MBB5686044.1"/>
    <property type="molecule type" value="Genomic_DNA"/>
</dbReference>
<proteinExistence type="predicted"/>
<evidence type="ECO:0000313" key="1">
    <source>
        <dbReference type="EMBL" id="MBB5686044.1"/>
    </source>
</evidence>
<name>A0A7W9EEH5_9SPHN</name>
<keyword evidence="2" id="KW-1185">Reference proteome</keyword>
<dbReference type="AlphaFoldDB" id="A0A7W9EEH5"/>
<sequence length="262" mass="27935">MSAPIAGSYADLADLALAAPVVIDAKIVSATRMKDEISTPVQTAFARYLIESDVISLIRGAGGSPPRIRYVANVRLDSRGKAPKLKKSRVLILARPVPGKPADLQLIAPDAQLAWSAETEATLRAIISEAVSPGSAPRIARVGHAFHVPGAIRGESETQIFLITDSGEPVSLSIIRRPGQGPRWAVALGEIVDESAATPKPQSLLWYRLACFLPRELPESAVDNADPVIFDQARADYRVVIDGLGVCTRNRAAALQPASLPR</sequence>
<dbReference type="Proteomes" id="UP000549617">
    <property type="component" value="Unassembled WGS sequence"/>
</dbReference>
<protein>
    <submittedName>
        <fullName evidence="1">Uncharacterized protein</fullName>
    </submittedName>
</protein>
<organism evidence="1 2">
    <name type="scientific">Sphingobium boeckii</name>
    <dbReference type="NCBI Taxonomy" id="1082345"/>
    <lineage>
        <taxon>Bacteria</taxon>
        <taxon>Pseudomonadati</taxon>
        <taxon>Pseudomonadota</taxon>
        <taxon>Alphaproteobacteria</taxon>
        <taxon>Sphingomonadales</taxon>
        <taxon>Sphingomonadaceae</taxon>
        <taxon>Sphingobium</taxon>
    </lineage>
</organism>